<sequence>MINFIPDGYISLTTAVERCASIWRKSEWESLVADECRDTQLDRKKFEIKKRIKSGAVLSESEKKVLKPNDNKTLNKNRRGKLLEEIWLRLRQELYNGHLPFFVQSDSFGTLLGSGTAIWGSQKAVIPPEKICTDCWIDERRIGFVSGRTLLFEDDLSLHLDGKLVQKRIAWSLHPELPPEAESVTKQKGAAGGRPPKFDALKFQLEAFALIEEGAVIFKNQTDLRQKALEKYAATLPAGSDGPSDDWAKPIIRDLWHRLNLGRE</sequence>
<organism evidence="1 2">
    <name type="scientific">Fulvimarina uroteuthidis</name>
    <dbReference type="NCBI Taxonomy" id="3098149"/>
    <lineage>
        <taxon>Bacteria</taxon>
        <taxon>Pseudomonadati</taxon>
        <taxon>Pseudomonadota</taxon>
        <taxon>Alphaproteobacteria</taxon>
        <taxon>Hyphomicrobiales</taxon>
        <taxon>Aurantimonadaceae</taxon>
        <taxon>Fulvimarina</taxon>
    </lineage>
</organism>
<evidence type="ECO:0000313" key="2">
    <source>
        <dbReference type="Proteomes" id="UP001294412"/>
    </source>
</evidence>
<evidence type="ECO:0000313" key="1">
    <source>
        <dbReference type="EMBL" id="MDY8111134.1"/>
    </source>
</evidence>
<protein>
    <submittedName>
        <fullName evidence="1">Uncharacterized protein</fullName>
    </submittedName>
</protein>
<dbReference type="EMBL" id="JAXLPB010000012">
    <property type="protein sequence ID" value="MDY8111134.1"/>
    <property type="molecule type" value="Genomic_DNA"/>
</dbReference>
<dbReference type="RefSeq" id="WP_322189299.1">
    <property type="nucleotide sequence ID" value="NZ_JAXLPB010000012.1"/>
</dbReference>
<name>A0ABU5I6X5_9HYPH</name>
<reference evidence="1 2" key="1">
    <citation type="submission" date="2023-12" db="EMBL/GenBank/DDBJ databases">
        <title>Description of Novel Strain Fulvimarina sp. 2208YS6-2-32 isolated from Uroteuthis (Photololigo) edulis.</title>
        <authorList>
            <person name="Park J.-S."/>
        </authorList>
    </citation>
    <scope>NUCLEOTIDE SEQUENCE [LARGE SCALE GENOMIC DNA]</scope>
    <source>
        <strain evidence="1 2">2208YS6-2-32</strain>
    </source>
</reference>
<accession>A0ABU5I6X5</accession>
<keyword evidence="2" id="KW-1185">Reference proteome</keyword>
<proteinExistence type="predicted"/>
<gene>
    <name evidence="1" type="ORF">U0C82_18595</name>
</gene>
<comment type="caution">
    <text evidence="1">The sequence shown here is derived from an EMBL/GenBank/DDBJ whole genome shotgun (WGS) entry which is preliminary data.</text>
</comment>
<dbReference type="Proteomes" id="UP001294412">
    <property type="component" value="Unassembled WGS sequence"/>
</dbReference>